<protein>
    <recommendedName>
        <fullName evidence="4">FtsK domain-containing protein</fullName>
    </recommendedName>
</protein>
<dbReference type="EMBL" id="BNDX01000013">
    <property type="protein sequence ID" value="GHI33160.1"/>
    <property type="molecule type" value="Genomic_DNA"/>
</dbReference>
<dbReference type="RefSeq" id="WP_226535659.1">
    <property type="nucleotide sequence ID" value="NZ_BNDX01000013.1"/>
</dbReference>
<organism evidence="5 6">
    <name type="scientific">Streptomyces daghestanicus</name>
    <dbReference type="NCBI Taxonomy" id="66885"/>
    <lineage>
        <taxon>Bacteria</taxon>
        <taxon>Bacillati</taxon>
        <taxon>Actinomycetota</taxon>
        <taxon>Actinomycetes</taxon>
        <taxon>Kitasatosporales</taxon>
        <taxon>Streptomycetaceae</taxon>
        <taxon>Streptomyces</taxon>
    </lineage>
</organism>
<evidence type="ECO:0000259" key="4">
    <source>
        <dbReference type="PROSITE" id="PS50901"/>
    </source>
</evidence>
<evidence type="ECO:0000313" key="6">
    <source>
        <dbReference type="Proteomes" id="UP001052655"/>
    </source>
</evidence>
<keyword evidence="3" id="KW-0472">Membrane</keyword>
<sequence>MARTKFDRQVDETAESVAFVIGRFLAGRPLRGERKTDATFWRKGTRVLPKVVEGHVSRSSYRAGWQRLTFRISGLAATGAGGYWTLWKNQDATFAAVRDVWENPDPAIATAQTGGIGLVSAAAVGGAVYGLATRKRREFMREWVTPLHEALAVPLGMSELTDPRRYLHIPRNFSDDDAEIRIDVPAHMRFNEDLVADLIVKKLALENVSFTWRRAGRDTHVIVKKRQAPPKMLRLSDPGVREILAKMPESAPLIGFGAGKKKVSVDLDADSPHVLISAGTGGGKSTILRTICCQFIHNGAHAYVLDFKRISHTWARGVPGVTYCRDIAEIHDALIRLAQEGQRRIRLAEQMADDVLEREPWRVGPRLVILLEEVNATMGQLKRYWAKIRESGDPKESPAVDALAEILFMGRQVRLHVLLVAQSATARAIGGPEMRENFSTRILVRYTLNAWRMLVPEVSPIPMPSQHNGRVQVVTRGRAQETQVLNLSNEEAREWAMSGIHSKGTAGPSLHQPPVPAAPPDDFAGACNTHAQEIPPTPATEPPASNRDLAAEARSLTPSPSPATPADTAAAATSPVQPAPADDHQELGLREAYDQHLSETIASLAALRWARANDPEFPAPVGKRGTAFLYRIGDLKKWARNRPRAATGTTDLD</sequence>
<evidence type="ECO:0000313" key="5">
    <source>
        <dbReference type="EMBL" id="GHI33160.1"/>
    </source>
</evidence>
<dbReference type="SUPFAM" id="SSF52540">
    <property type="entry name" value="P-loop containing nucleoside triphosphate hydrolases"/>
    <property type="match status" value="1"/>
</dbReference>
<feature type="region of interest" description="Disordered" evidence="2">
    <location>
        <begin position="501"/>
        <end position="582"/>
    </location>
</feature>
<keyword evidence="6" id="KW-1185">Reference proteome</keyword>
<dbReference type="InterPro" id="IPR002789">
    <property type="entry name" value="HerA_central"/>
</dbReference>
<dbReference type="SMART" id="SM00382">
    <property type="entry name" value="AAA"/>
    <property type="match status" value="1"/>
</dbReference>
<feature type="compositionally biased region" description="Low complexity" evidence="2">
    <location>
        <begin position="553"/>
        <end position="575"/>
    </location>
</feature>
<reference evidence="5" key="1">
    <citation type="submission" date="2024-05" db="EMBL/GenBank/DDBJ databases">
        <title>Whole genome shotgun sequence of Streptomyces daghestanicus NBRC 12762.</title>
        <authorList>
            <person name="Komaki H."/>
            <person name="Tamura T."/>
        </authorList>
    </citation>
    <scope>NUCLEOTIDE SEQUENCE</scope>
    <source>
        <strain evidence="5">NBRC 12762</strain>
    </source>
</reference>
<dbReference type="InterPro" id="IPR003593">
    <property type="entry name" value="AAA+_ATPase"/>
</dbReference>
<keyword evidence="3" id="KW-0812">Transmembrane</keyword>
<comment type="caution">
    <text evidence="5">The sequence shown here is derived from an EMBL/GenBank/DDBJ whole genome shotgun (WGS) entry which is preliminary data.</text>
</comment>
<feature type="transmembrane region" description="Helical" evidence="3">
    <location>
        <begin position="107"/>
        <end position="132"/>
    </location>
</feature>
<evidence type="ECO:0000256" key="2">
    <source>
        <dbReference type="SAM" id="MobiDB-lite"/>
    </source>
</evidence>
<dbReference type="InterPro" id="IPR002543">
    <property type="entry name" value="FtsK_dom"/>
</dbReference>
<dbReference type="Proteomes" id="UP001052655">
    <property type="component" value="Unassembled WGS sequence"/>
</dbReference>
<feature type="binding site" evidence="1">
    <location>
        <begin position="278"/>
        <end position="285"/>
    </location>
    <ligand>
        <name>ATP</name>
        <dbReference type="ChEBI" id="CHEBI:30616"/>
    </ligand>
</feature>
<evidence type="ECO:0000256" key="3">
    <source>
        <dbReference type="SAM" id="Phobius"/>
    </source>
</evidence>
<dbReference type="Gene3D" id="3.40.50.300">
    <property type="entry name" value="P-loop containing nucleotide triphosphate hydrolases"/>
    <property type="match status" value="1"/>
</dbReference>
<proteinExistence type="predicted"/>
<evidence type="ECO:0000256" key="1">
    <source>
        <dbReference type="PROSITE-ProRule" id="PRU00289"/>
    </source>
</evidence>
<dbReference type="Pfam" id="PF01935">
    <property type="entry name" value="DUF87"/>
    <property type="match status" value="1"/>
</dbReference>
<keyword evidence="1" id="KW-0547">Nucleotide-binding</keyword>
<feature type="domain" description="FtsK" evidence="4">
    <location>
        <begin position="260"/>
        <end position="453"/>
    </location>
</feature>
<name>A0ABQ3Q7C7_9ACTN</name>
<feature type="transmembrane region" description="Helical" evidence="3">
    <location>
        <begin position="68"/>
        <end position="87"/>
    </location>
</feature>
<accession>A0ABQ3Q7C7</accession>
<dbReference type="PROSITE" id="PS50901">
    <property type="entry name" value="FTSK"/>
    <property type="match status" value="1"/>
</dbReference>
<keyword evidence="3" id="KW-1133">Transmembrane helix</keyword>
<gene>
    <name evidence="5" type="ORF">Sdagh_48900</name>
</gene>
<keyword evidence="1" id="KW-0067">ATP-binding</keyword>
<dbReference type="InterPro" id="IPR027417">
    <property type="entry name" value="P-loop_NTPase"/>
</dbReference>